<dbReference type="EMBL" id="PGOL01000438">
    <property type="protein sequence ID" value="PKI70553.1"/>
    <property type="molecule type" value="Genomic_DNA"/>
</dbReference>
<comment type="caution">
    <text evidence="1">The sequence shown here is derived from an EMBL/GenBank/DDBJ whole genome shotgun (WGS) entry which is preliminary data.</text>
</comment>
<protein>
    <submittedName>
        <fullName evidence="1">Uncharacterized protein</fullName>
    </submittedName>
</protein>
<accession>A0A2I0KQF7</accession>
<evidence type="ECO:0000313" key="2">
    <source>
        <dbReference type="Proteomes" id="UP000233551"/>
    </source>
</evidence>
<gene>
    <name evidence="1" type="ORF">CRG98_009058</name>
</gene>
<dbReference type="AlphaFoldDB" id="A0A2I0KQF7"/>
<reference evidence="1 2" key="1">
    <citation type="submission" date="2017-11" db="EMBL/GenBank/DDBJ databases">
        <title>De-novo sequencing of pomegranate (Punica granatum L.) genome.</title>
        <authorList>
            <person name="Akparov Z."/>
            <person name="Amiraslanov A."/>
            <person name="Hajiyeva S."/>
            <person name="Abbasov M."/>
            <person name="Kaur K."/>
            <person name="Hamwieh A."/>
            <person name="Solovyev V."/>
            <person name="Salamov A."/>
            <person name="Braich B."/>
            <person name="Kosarev P."/>
            <person name="Mahmoud A."/>
            <person name="Hajiyev E."/>
            <person name="Babayeva S."/>
            <person name="Izzatullayeva V."/>
            <person name="Mammadov A."/>
            <person name="Mammadov A."/>
            <person name="Sharifova S."/>
            <person name="Ojaghi J."/>
            <person name="Eynullazada K."/>
            <person name="Bayramov B."/>
            <person name="Abdulazimova A."/>
            <person name="Shahmuradov I."/>
        </authorList>
    </citation>
    <scope>NUCLEOTIDE SEQUENCE [LARGE SCALE GENOMIC DNA]</scope>
    <source>
        <strain evidence="2">cv. AG2017</strain>
        <tissue evidence="1">Leaf</tissue>
    </source>
</reference>
<name>A0A2I0KQF7_PUNGR</name>
<sequence length="84" mass="9487">RASSFPVEIFHPRCGSIEVRLTVQQQAASSSDKVACPSFRQSGWDVVRSRRSRLLRALTGGRAGRILRFTIRIAIHDSMTLDRF</sequence>
<keyword evidence="2" id="KW-1185">Reference proteome</keyword>
<evidence type="ECO:0000313" key="1">
    <source>
        <dbReference type="EMBL" id="PKI70553.1"/>
    </source>
</evidence>
<feature type="non-terminal residue" evidence="1">
    <location>
        <position position="1"/>
    </location>
</feature>
<organism evidence="1 2">
    <name type="scientific">Punica granatum</name>
    <name type="common">Pomegranate</name>
    <dbReference type="NCBI Taxonomy" id="22663"/>
    <lineage>
        <taxon>Eukaryota</taxon>
        <taxon>Viridiplantae</taxon>
        <taxon>Streptophyta</taxon>
        <taxon>Embryophyta</taxon>
        <taxon>Tracheophyta</taxon>
        <taxon>Spermatophyta</taxon>
        <taxon>Magnoliopsida</taxon>
        <taxon>eudicotyledons</taxon>
        <taxon>Gunneridae</taxon>
        <taxon>Pentapetalae</taxon>
        <taxon>rosids</taxon>
        <taxon>malvids</taxon>
        <taxon>Myrtales</taxon>
        <taxon>Lythraceae</taxon>
        <taxon>Punica</taxon>
    </lineage>
</organism>
<proteinExistence type="predicted"/>
<dbReference type="Proteomes" id="UP000233551">
    <property type="component" value="Unassembled WGS sequence"/>
</dbReference>